<gene>
    <name evidence="2" type="ORF">GCM10011516_13560</name>
</gene>
<name>A0A8H9KTX5_9SPHI</name>
<keyword evidence="1" id="KW-0812">Transmembrane</keyword>
<keyword evidence="3" id="KW-1185">Reference proteome</keyword>
<organism evidence="2 3">
    <name type="scientific">Sphingobacterium cellulitidis</name>
    <dbReference type="NCBI Taxonomy" id="1768011"/>
    <lineage>
        <taxon>Bacteria</taxon>
        <taxon>Pseudomonadati</taxon>
        <taxon>Bacteroidota</taxon>
        <taxon>Sphingobacteriia</taxon>
        <taxon>Sphingobacteriales</taxon>
        <taxon>Sphingobacteriaceae</taxon>
        <taxon>Sphingobacterium</taxon>
    </lineage>
</organism>
<dbReference type="EMBL" id="BMKM01000002">
    <property type="protein sequence ID" value="GGE17131.1"/>
    <property type="molecule type" value="Genomic_DNA"/>
</dbReference>
<sequence>MVKKSVLEKLPNKELEKFILPDSRKVPEAIKLAYEILLERGREFSDEEKERVEAFIDGKVQEENEKEFKQIRVFDKKLTDNENAIPLYTNFAIFMISLLFGVMFGYILAMINYIILKKYGLAFILFIIGILLLFLSIFLIQNFLPEAQFYDTFESWLFAIVLAGVGLLIIHLFNQNFISKQMSYRSRSITIPLIFIIIFQIVRFIYVENILNDGF</sequence>
<evidence type="ECO:0000313" key="2">
    <source>
        <dbReference type="EMBL" id="GGE17131.1"/>
    </source>
</evidence>
<evidence type="ECO:0000256" key="1">
    <source>
        <dbReference type="SAM" id="Phobius"/>
    </source>
</evidence>
<feature type="transmembrane region" description="Helical" evidence="1">
    <location>
        <begin position="121"/>
        <end position="144"/>
    </location>
</feature>
<protein>
    <submittedName>
        <fullName evidence="2">Uncharacterized protein</fullName>
    </submittedName>
</protein>
<reference evidence="2" key="2">
    <citation type="submission" date="2020-09" db="EMBL/GenBank/DDBJ databases">
        <authorList>
            <person name="Sun Q."/>
            <person name="Zhou Y."/>
        </authorList>
    </citation>
    <scope>NUCLEOTIDE SEQUENCE</scope>
    <source>
        <strain evidence="2">CGMCC 1.15966</strain>
    </source>
</reference>
<dbReference type="AlphaFoldDB" id="A0A8H9KTX5"/>
<reference evidence="2" key="1">
    <citation type="journal article" date="2014" name="Int. J. Syst. Evol. Microbiol.">
        <title>Complete genome sequence of Corynebacterium casei LMG S-19264T (=DSM 44701T), isolated from a smear-ripened cheese.</title>
        <authorList>
            <consortium name="US DOE Joint Genome Institute (JGI-PGF)"/>
            <person name="Walter F."/>
            <person name="Albersmeier A."/>
            <person name="Kalinowski J."/>
            <person name="Ruckert C."/>
        </authorList>
    </citation>
    <scope>NUCLEOTIDE SEQUENCE</scope>
    <source>
        <strain evidence="2">CGMCC 1.15966</strain>
    </source>
</reference>
<keyword evidence="1" id="KW-0472">Membrane</keyword>
<dbReference type="RefSeq" id="WP_182499016.1">
    <property type="nucleotide sequence ID" value="NZ_BMKM01000002.1"/>
</dbReference>
<proteinExistence type="predicted"/>
<comment type="caution">
    <text evidence="2">The sequence shown here is derived from an EMBL/GenBank/DDBJ whole genome shotgun (WGS) entry which is preliminary data.</text>
</comment>
<feature type="transmembrane region" description="Helical" evidence="1">
    <location>
        <begin position="156"/>
        <end position="177"/>
    </location>
</feature>
<feature type="transmembrane region" description="Helical" evidence="1">
    <location>
        <begin position="87"/>
        <end position="109"/>
    </location>
</feature>
<accession>A0A8H9KTX5</accession>
<keyword evidence="1" id="KW-1133">Transmembrane helix</keyword>
<feature type="transmembrane region" description="Helical" evidence="1">
    <location>
        <begin position="189"/>
        <end position="206"/>
    </location>
</feature>
<dbReference type="Proteomes" id="UP000614460">
    <property type="component" value="Unassembled WGS sequence"/>
</dbReference>
<evidence type="ECO:0000313" key="3">
    <source>
        <dbReference type="Proteomes" id="UP000614460"/>
    </source>
</evidence>